<keyword evidence="2" id="KW-1185">Reference proteome</keyword>
<dbReference type="GeneID" id="10643339"/>
<dbReference type="KEGG" id="mig:Metig_0502"/>
<gene>
    <name evidence="1" type="ordered locus">Metig_0502</name>
</gene>
<evidence type="ECO:0000313" key="2">
    <source>
        <dbReference type="Proteomes" id="UP000009227"/>
    </source>
</evidence>
<name>F6BBP9_METIK</name>
<dbReference type="EMBL" id="CP002737">
    <property type="protein sequence ID" value="AEF96058.1"/>
    <property type="molecule type" value="Genomic_DNA"/>
</dbReference>
<dbReference type="OrthoDB" id="89995at2157"/>
<accession>F6BBP9</accession>
<dbReference type="RefSeq" id="WP_013798666.1">
    <property type="nucleotide sequence ID" value="NC_015562.1"/>
</dbReference>
<dbReference type="AlphaFoldDB" id="F6BBP9"/>
<protein>
    <submittedName>
        <fullName evidence="1">Uncharacterized protein</fullName>
    </submittedName>
</protein>
<sequence length="151" mass="17527">MKRILFFTFLTVFLISFAILGHQKDDNEIIKEKLLEFGYPAKGYVIINNTIRYSDGSFVVLSTPPKKYPITAIGAYNLAKKYLDEKYNKMLEEHNYYLDVEPGSIREYEKDGNYYWQFKLLFGKKGTKGDFMGYVLVNRKTGSVKIKGLFG</sequence>
<proteinExistence type="predicted"/>
<dbReference type="Proteomes" id="UP000009227">
    <property type="component" value="Chromosome"/>
</dbReference>
<organism evidence="2">
    <name type="scientific">Methanotorris igneus (strain DSM 5666 / JCM 11834 / Kol 5)</name>
    <dbReference type="NCBI Taxonomy" id="880724"/>
    <lineage>
        <taxon>Archaea</taxon>
        <taxon>Methanobacteriati</taxon>
        <taxon>Methanobacteriota</taxon>
        <taxon>Methanomada group</taxon>
        <taxon>Methanococci</taxon>
        <taxon>Methanococcales</taxon>
        <taxon>Methanocaldococcaceae</taxon>
        <taxon>Methanotorris</taxon>
    </lineage>
</organism>
<dbReference type="STRING" id="880724.Metig_0502"/>
<dbReference type="HOGENOM" id="CLU_130794_0_0_2"/>
<evidence type="ECO:0000313" key="1">
    <source>
        <dbReference type="EMBL" id="AEF96058.1"/>
    </source>
</evidence>
<reference evidence="1 2" key="1">
    <citation type="submission" date="2011-05" db="EMBL/GenBank/DDBJ databases">
        <title>Complete sequence of Methanotorris igneus Kol 5.</title>
        <authorList>
            <consortium name="US DOE Joint Genome Institute"/>
            <person name="Lucas S."/>
            <person name="Han J."/>
            <person name="Lapidus A."/>
            <person name="Cheng J.-F."/>
            <person name="Goodwin L."/>
            <person name="Pitluck S."/>
            <person name="Peters L."/>
            <person name="Mikhailova N."/>
            <person name="Chertkov O."/>
            <person name="Han C."/>
            <person name="Tapia R."/>
            <person name="Land M."/>
            <person name="Hauser L."/>
            <person name="Kyrpides N."/>
            <person name="Ivanova N."/>
            <person name="Pagani I."/>
            <person name="Sieprawska-Lupa M."/>
            <person name="Whitman W."/>
            <person name="Woyke T."/>
        </authorList>
    </citation>
    <scope>NUCLEOTIDE SEQUENCE [LARGE SCALE GENOMIC DNA]</scope>
    <source>
        <strain evidence="2">DSM 5666 / JCM 11834 / Kol 5</strain>
    </source>
</reference>